<feature type="domain" description="Teneurin-like YD-shell" evidence="4">
    <location>
        <begin position="8"/>
        <end position="157"/>
    </location>
</feature>
<dbReference type="InterPro" id="IPR051216">
    <property type="entry name" value="Teneurin"/>
</dbReference>
<evidence type="ECO:0000313" key="5">
    <source>
        <dbReference type="EMBL" id="VDN42706.1"/>
    </source>
</evidence>
<name>A0A183ETP4_9BILA</name>
<dbReference type="EMBL" id="UYRT01100790">
    <property type="protein sequence ID" value="VDN42706.1"/>
    <property type="molecule type" value="Genomic_DNA"/>
</dbReference>
<reference evidence="5 6" key="2">
    <citation type="submission" date="2018-11" db="EMBL/GenBank/DDBJ databases">
        <authorList>
            <consortium name="Pathogen Informatics"/>
        </authorList>
    </citation>
    <scope>NUCLEOTIDE SEQUENCE [LARGE SCALE GENOMIC DNA]</scope>
</reference>
<dbReference type="AlphaFoldDB" id="A0A183ETP4"/>
<evidence type="ECO:0000259" key="4">
    <source>
        <dbReference type="Pfam" id="PF25023"/>
    </source>
</evidence>
<dbReference type="Proteomes" id="UP000271098">
    <property type="component" value="Unassembled WGS sequence"/>
</dbReference>
<dbReference type="WBParaSite" id="GPUH_0002436501-mRNA-1">
    <property type="protein sequence ID" value="GPUH_0002436501-mRNA-1"/>
    <property type="gene ID" value="GPUH_0002436501"/>
</dbReference>
<evidence type="ECO:0000256" key="2">
    <source>
        <dbReference type="ARBA" id="ARBA00022737"/>
    </source>
</evidence>
<keyword evidence="2" id="KW-0677">Repeat</keyword>
<accession>A0A183ETP4</accession>
<protein>
    <submittedName>
        <fullName evidence="7">SAC domain-containing protein</fullName>
    </submittedName>
</protein>
<reference evidence="7" key="1">
    <citation type="submission" date="2016-06" db="UniProtKB">
        <authorList>
            <consortium name="WormBaseParasite"/>
        </authorList>
    </citation>
    <scope>IDENTIFICATION</scope>
</reference>
<proteinExistence type="predicted"/>
<evidence type="ECO:0000313" key="6">
    <source>
        <dbReference type="Proteomes" id="UP000271098"/>
    </source>
</evidence>
<gene>
    <name evidence="5" type="ORF">GPUH_LOCUS24336</name>
</gene>
<dbReference type="InterPro" id="IPR056823">
    <property type="entry name" value="TEN-like_YD-shell"/>
</dbReference>
<dbReference type="OrthoDB" id="442731at2759"/>
<dbReference type="Gene3D" id="2.180.10.10">
    <property type="entry name" value="RHS repeat-associated core"/>
    <property type="match status" value="1"/>
</dbReference>
<evidence type="ECO:0000256" key="1">
    <source>
        <dbReference type="ARBA" id="ARBA00022536"/>
    </source>
</evidence>
<keyword evidence="1" id="KW-0245">EGF-like domain</keyword>
<dbReference type="PANTHER" id="PTHR11219:SF69">
    <property type="entry name" value="TENEURIN-A"/>
    <property type="match status" value="1"/>
</dbReference>
<dbReference type="Pfam" id="PF25023">
    <property type="entry name" value="TEN_YD-shell"/>
    <property type="match status" value="1"/>
</dbReference>
<keyword evidence="6" id="KW-1185">Reference proteome</keyword>
<evidence type="ECO:0000256" key="3">
    <source>
        <dbReference type="ARBA" id="ARBA00023157"/>
    </source>
</evidence>
<evidence type="ECO:0000313" key="7">
    <source>
        <dbReference type="WBParaSite" id="GPUH_0002436501-mRNA-1"/>
    </source>
</evidence>
<sequence>MIARCFSLLINGRNVFTIEYDRESKLDTVRNGLDEEVLGIQYNDAGQIIGFIPLRQNDAHLAALQIMYDASGRQNQISWANSSLIFEYDRLNRIASAAALAAGTSFLQRKFTYQKENQLIPSLIQMPSGEKYRWRTDASGAVTFLKTPAGAVQHLTQFARFAEKLLEYFYEYDDYFRLTSLTIIDNAVRLPALKYQYDSRSGQLTKLDNFVFLRDSFTRRIMGET</sequence>
<dbReference type="PANTHER" id="PTHR11219">
    <property type="entry name" value="TENEURIN AND N-ACETYLGLUCOSAMINE-1-PHOSPHODIESTER ALPHA-N-ACETYLGLUCOSAMINIDASE"/>
    <property type="match status" value="1"/>
</dbReference>
<keyword evidence="3" id="KW-1015">Disulfide bond</keyword>
<organism evidence="7">
    <name type="scientific">Gongylonema pulchrum</name>
    <dbReference type="NCBI Taxonomy" id="637853"/>
    <lineage>
        <taxon>Eukaryota</taxon>
        <taxon>Metazoa</taxon>
        <taxon>Ecdysozoa</taxon>
        <taxon>Nematoda</taxon>
        <taxon>Chromadorea</taxon>
        <taxon>Rhabditida</taxon>
        <taxon>Spirurina</taxon>
        <taxon>Spiruromorpha</taxon>
        <taxon>Spiruroidea</taxon>
        <taxon>Gongylonematidae</taxon>
        <taxon>Gongylonema</taxon>
    </lineage>
</organism>